<dbReference type="Proteomes" id="UP000799441">
    <property type="component" value="Unassembled WGS sequence"/>
</dbReference>
<evidence type="ECO:0000256" key="1">
    <source>
        <dbReference type="SAM" id="MobiDB-lite"/>
    </source>
</evidence>
<proteinExistence type="predicted"/>
<accession>A0A9P4Q684</accession>
<dbReference type="EMBL" id="MU003791">
    <property type="protein sequence ID" value="KAF2721352.1"/>
    <property type="molecule type" value="Genomic_DNA"/>
</dbReference>
<dbReference type="Pfam" id="PF13298">
    <property type="entry name" value="LigD_N"/>
    <property type="match status" value="1"/>
</dbReference>
<sequence>MRTLARDISPPALNNRARGKKRSSNTFEGDFVDIKPGKNPTQDIEPTLAAIEAGQAQMEKHLEYFTQHFKKVARPVNPKSTRLAIDDFQDLYKCNDNACGRHFVIHQHDHPISGVHYDLRLQISGTSTLSWSVPYGLPGNPNSVRPNRMAVETRVHTLWNNLIESASHATGSLLIWDTGEYEVLPRRKRKPKPQVTDEEDSNPSELVDAVSSTGSVDEHNQRLTMSFQSRYIKLRLHGTRLPENYTLSLRLPSANDRTSQPHRPKRKRRRLDPNKAAVVATKHVTTDSEPEAGTDQLIPSIDDPDEVVKYDTGAAGKEDEEIRRNNAYIGAHNTVGSVHQRQWFLTLDRSASGFSRAKTGSDGGRWKGSWEPFCVYGRDIERSIVTGRSADEVMADEGVERFVGRKMWRPITE</sequence>
<feature type="compositionally biased region" description="Basic residues" evidence="1">
    <location>
        <begin position="260"/>
        <end position="270"/>
    </location>
</feature>
<dbReference type="OrthoDB" id="2588098at2759"/>
<organism evidence="3 4">
    <name type="scientific">Polychaeton citri CBS 116435</name>
    <dbReference type="NCBI Taxonomy" id="1314669"/>
    <lineage>
        <taxon>Eukaryota</taxon>
        <taxon>Fungi</taxon>
        <taxon>Dikarya</taxon>
        <taxon>Ascomycota</taxon>
        <taxon>Pezizomycotina</taxon>
        <taxon>Dothideomycetes</taxon>
        <taxon>Dothideomycetidae</taxon>
        <taxon>Capnodiales</taxon>
        <taxon>Capnodiaceae</taxon>
        <taxon>Polychaeton</taxon>
    </lineage>
</organism>
<reference evidence="3" key="1">
    <citation type="journal article" date="2020" name="Stud. Mycol.">
        <title>101 Dothideomycetes genomes: a test case for predicting lifestyles and emergence of pathogens.</title>
        <authorList>
            <person name="Haridas S."/>
            <person name="Albert R."/>
            <person name="Binder M."/>
            <person name="Bloem J."/>
            <person name="Labutti K."/>
            <person name="Salamov A."/>
            <person name="Andreopoulos B."/>
            <person name="Baker S."/>
            <person name="Barry K."/>
            <person name="Bills G."/>
            <person name="Bluhm B."/>
            <person name="Cannon C."/>
            <person name="Castanera R."/>
            <person name="Culley D."/>
            <person name="Daum C."/>
            <person name="Ezra D."/>
            <person name="Gonzalez J."/>
            <person name="Henrissat B."/>
            <person name="Kuo A."/>
            <person name="Liang C."/>
            <person name="Lipzen A."/>
            <person name="Lutzoni F."/>
            <person name="Magnuson J."/>
            <person name="Mondo S."/>
            <person name="Nolan M."/>
            <person name="Ohm R."/>
            <person name="Pangilinan J."/>
            <person name="Park H.-J."/>
            <person name="Ramirez L."/>
            <person name="Alfaro M."/>
            <person name="Sun H."/>
            <person name="Tritt A."/>
            <person name="Yoshinaga Y."/>
            <person name="Zwiers L.-H."/>
            <person name="Turgeon B."/>
            <person name="Goodwin S."/>
            <person name="Spatafora J."/>
            <person name="Crous P."/>
            <person name="Grigoriev I."/>
        </authorList>
    </citation>
    <scope>NUCLEOTIDE SEQUENCE</scope>
    <source>
        <strain evidence="3">CBS 116435</strain>
    </source>
</reference>
<dbReference type="InterPro" id="IPR014144">
    <property type="entry name" value="LigD_PE_domain"/>
</dbReference>
<feature type="region of interest" description="Disordered" evidence="1">
    <location>
        <begin position="247"/>
        <end position="304"/>
    </location>
</feature>
<dbReference type="PANTHER" id="PTHR39465:SF1">
    <property type="entry name" value="DNA LIGASE D 3'-PHOSPHOESTERASE DOMAIN-CONTAINING PROTEIN"/>
    <property type="match status" value="1"/>
</dbReference>
<gene>
    <name evidence="3" type="ORF">K431DRAFT_312636</name>
</gene>
<evidence type="ECO:0000313" key="3">
    <source>
        <dbReference type="EMBL" id="KAF2721352.1"/>
    </source>
</evidence>
<keyword evidence="4" id="KW-1185">Reference proteome</keyword>
<evidence type="ECO:0000259" key="2">
    <source>
        <dbReference type="Pfam" id="PF13298"/>
    </source>
</evidence>
<name>A0A9P4Q684_9PEZI</name>
<protein>
    <recommendedName>
        <fullName evidence="2">DNA ligase D 3'-phosphoesterase domain-containing protein</fullName>
    </recommendedName>
</protein>
<feature type="domain" description="DNA ligase D 3'-phosphoesterase" evidence="2">
    <location>
        <begin position="106"/>
        <end position="247"/>
    </location>
</feature>
<dbReference type="AlphaFoldDB" id="A0A9P4Q684"/>
<comment type="caution">
    <text evidence="3">The sequence shown here is derived from an EMBL/GenBank/DDBJ whole genome shotgun (WGS) entry which is preliminary data.</text>
</comment>
<feature type="region of interest" description="Disordered" evidence="1">
    <location>
        <begin position="1"/>
        <end position="39"/>
    </location>
</feature>
<feature type="region of interest" description="Disordered" evidence="1">
    <location>
        <begin position="186"/>
        <end position="217"/>
    </location>
</feature>
<evidence type="ECO:0000313" key="4">
    <source>
        <dbReference type="Proteomes" id="UP000799441"/>
    </source>
</evidence>
<dbReference type="PANTHER" id="PTHR39465">
    <property type="entry name" value="DNA LIGASE D, 3'-PHOSPHOESTERASE DOMAIN"/>
    <property type="match status" value="1"/>
</dbReference>